<accession>A0A1W2GKG8</accession>
<keyword evidence="2" id="KW-1185">Reference proteome</keyword>
<gene>
    <name evidence="1" type="ORF">SAMN04488029_3267</name>
</gene>
<dbReference type="RefSeq" id="WP_139793936.1">
    <property type="nucleotide sequence ID" value="NZ_FWYF01000003.1"/>
</dbReference>
<protein>
    <submittedName>
        <fullName evidence="1">Uncharacterized protein</fullName>
    </submittedName>
</protein>
<proteinExistence type="predicted"/>
<dbReference type="Proteomes" id="UP000192472">
    <property type="component" value="Unassembled WGS sequence"/>
</dbReference>
<dbReference type="AlphaFoldDB" id="A0A1W2GKG8"/>
<organism evidence="1 2">
    <name type="scientific">Reichenbachiella faecimaris</name>
    <dbReference type="NCBI Taxonomy" id="692418"/>
    <lineage>
        <taxon>Bacteria</taxon>
        <taxon>Pseudomonadati</taxon>
        <taxon>Bacteroidota</taxon>
        <taxon>Cytophagia</taxon>
        <taxon>Cytophagales</taxon>
        <taxon>Reichenbachiellaceae</taxon>
        <taxon>Reichenbachiella</taxon>
    </lineage>
</organism>
<name>A0A1W2GKG8_REIFA</name>
<evidence type="ECO:0000313" key="2">
    <source>
        <dbReference type="Proteomes" id="UP000192472"/>
    </source>
</evidence>
<reference evidence="1 2" key="1">
    <citation type="submission" date="2017-04" db="EMBL/GenBank/DDBJ databases">
        <authorList>
            <person name="Afonso C.L."/>
            <person name="Miller P.J."/>
            <person name="Scott M.A."/>
            <person name="Spackman E."/>
            <person name="Goraichik I."/>
            <person name="Dimitrov K.M."/>
            <person name="Suarez D.L."/>
            <person name="Swayne D.E."/>
        </authorList>
    </citation>
    <scope>NUCLEOTIDE SEQUENCE [LARGE SCALE GENOMIC DNA]</scope>
    <source>
        <strain evidence="1 2">DSM 26133</strain>
    </source>
</reference>
<sequence length="166" mass="19443">MAQQADSTEQIISSGALTTEWKQQLVIQFSSYMTILELKGHPAFQELKNYKDSLHSTLDTASIVLKNGGIWNPVKMPNTKKVIKKMLFKKKQDSAYHNTIKYMAFSTQFRKTGYPYHMIDSLSFTRSYFDSSDELLLKVQFVNKPYIEEDRLKLTERRILFQKEKK</sequence>
<dbReference type="EMBL" id="FWYF01000003">
    <property type="protein sequence ID" value="SMD37155.1"/>
    <property type="molecule type" value="Genomic_DNA"/>
</dbReference>
<evidence type="ECO:0000313" key="1">
    <source>
        <dbReference type="EMBL" id="SMD37155.1"/>
    </source>
</evidence>